<dbReference type="Gene3D" id="2.130.10.10">
    <property type="entry name" value="YVTN repeat-like/Quinoprotein amine dehydrogenase"/>
    <property type="match status" value="1"/>
</dbReference>
<dbReference type="Proteomes" id="UP000030641">
    <property type="component" value="Unassembled WGS sequence"/>
</dbReference>
<dbReference type="AlphaFoldDB" id="A0A074XXS4"/>
<dbReference type="Gene3D" id="2.120.10.30">
    <property type="entry name" value="TolB, C-terminal domain"/>
    <property type="match status" value="2"/>
</dbReference>
<dbReference type="InterPro" id="IPR011659">
    <property type="entry name" value="WD40"/>
</dbReference>
<evidence type="ECO:0000313" key="2">
    <source>
        <dbReference type="EMBL" id="KEQ90378.1"/>
    </source>
</evidence>
<sequence length="611" mass="67038">MLLKNLLPDGACPYATSLSAEKKGVFYLSRIAPSGSQLWVANADGSNATKLTGNQSTPFDYHASWSADGKKIVFTSERRADGQSDLYQVNADVSHVTKLVSSDSLEDGGSLSPDGSKLAYNSTATNYTTNVFVKDLSNGVAVNVTGSDERVGSFVGPHGLFPPAWSPDGEWLTFSSDAIYAAHQDGTGFRKVIREEGRCLGTPKWSPDGARIVYYNISTEDTYGAHGTFNGQEDVVSSQIFSVDVATGTDVRQHTFDDTLKLCPAYLQNGSSIGYLVNAREKAGFHYTAPDATPQYINSTMRDLSWSSDGSNVVCKIYEWGPRAAEKQLFSWDDDWEYRFMDVFPSFNKQTGRLATTEKQLGNGSSSVVLSMPTTAVTTAFETCDVNASAEYAALHASGLAGTFQPISSADGSKLATGLGVWFFNRVLYPATLYSFDASGTKNENLTDGTLNAGFPSFSPDGTKRVNRLWNSTYGPLGLHMLDMETGSTPQLTSGWDNTPGWSPDGELIVFTRRTNWTWGPSWQEDRFDICTIRPDESEANDADAVWGYDGKIMYSTGIYGFRDESVLYDNTFQPYGQIVVMDKDGSNKQMLTDSMWEDSMPLYVEREFFD</sequence>
<dbReference type="InterPro" id="IPR015943">
    <property type="entry name" value="WD40/YVTN_repeat-like_dom_sf"/>
</dbReference>
<comment type="similarity">
    <text evidence="1">Belongs to the TolB family.</text>
</comment>
<dbReference type="RefSeq" id="XP_013338873.1">
    <property type="nucleotide sequence ID" value="XM_013483419.1"/>
</dbReference>
<protein>
    <recommendedName>
        <fullName evidence="4">Dipeptidylpeptidase IV N-terminal domain-containing protein</fullName>
    </recommendedName>
</protein>
<dbReference type="InParanoid" id="A0A074XXS4"/>
<organism evidence="2 3">
    <name type="scientific">Aureobasidium subglaciale (strain EXF-2481)</name>
    <name type="common">Aureobasidium pullulans var. subglaciale</name>
    <dbReference type="NCBI Taxonomy" id="1043005"/>
    <lineage>
        <taxon>Eukaryota</taxon>
        <taxon>Fungi</taxon>
        <taxon>Dikarya</taxon>
        <taxon>Ascomycota</taxon>
        <taxon>Pezizomycotina</taxon>
        <taxon>Dothideomycetes</taxon>
        <taxon>Dothideomycetidae</taxon>
        <taxon>Dothideales</taxon>
        <taxon>Saccotheciaceae</taxon>
        <taxon>Aureobasidium</taxon>
    </lineage>
</organism>
<accession>A0A074XXS4</accession>
<dbReference type="SUPFAM" id="SSF82171">
    <property type="entry name" value="DPP6 N-terminal domain-like"/>
    <property type="match status" value="1"/>
</dbReference>
<dbReference type="PANTHER" id="PTHR36842">
    <property type="entry name" value="PROTEIN TOLB HOMOLOG"/>
    <property type="match status" value="1"/>
</dbReference>
<reference evidence="2 3" key="1">
    <citation type="journal article" date="2014" name="BMC Genomics">
        <title>Genome sequencing of four Aureobasidium pullulans varieties: biotechnological potential, stress tolerance, and description of new species.</title>
        <authorList>
            <person name="Gostin Ar C."/>
            <person name="Ohm R.A."/>
            <person name="Kogej T."/>
            <person name="Sonjak S."/>
            <person name="Turk M."/>
            <person name="Zajc J."/>
            <person name="Zalar P."/>
            <person name="Grube M."/>
            <person name="Sun H."/>
            <person name="Han J."/>
            <person name="Sharma A."/>
            <person name="Chiniquy J."/>
            <person name="Ngan C.Y."/>
            <person name="Lipzen A."/>
            <person name="Barry K."/>
            <person name="Grigoriev I.V."/>
            <person name="Gunde-Cimerman N."/>
        </authorList>
    </citation>
    <scope>NUCLEOTIDE SEQUENCE [LARGE SCALE GENOMIC DNA]</scope>
    <source>
        <strain evidence="2 3">EXF-2481</strain>
    </source>
</reference>
<dbReference type="Pfam" id="PF07676">
    <property type="entry name" value="PD40"/>
    <property type="match status" value="5"/>
</dbReference>
<dbReference type="STRING" id="1043005.A0A074XXS4"/>
<keyword evidence="3" id="KW-1185">Reference proteome</keyword>
<gene>
    <name evidence="2" type="ORF">AUEXF2481DRAFT_48749</name>
</gene>
<proteinExistence type="inferred from homology"/>
<dbReference type="OrthoDB" id="43744at2759"/>
<dbReference type="SUPFAM" id="SSF69304">
    <property type="entry name" value="Tricorn protease N-terminal domain"/>
    <property type="match status" value="1"/>
</dbReference>
<dbReference type="InterPro" id="IPR011042">
    <property type="entry name" value="6-blade_b-propeller_TolB-like"/>
</dbReference>
<dbReference type="EMBL" id="KL584792">
    <property type="protein sequence ID" value="KEQ90378.1"/>
    <property type="molecule type" value="Genomic_DNA"/>
</dbReference>
<evidence type="ECO:0000313" key="3">
    <source>
        <dbReference type="Proteomes" id="UP000030641"/>
    </source>
</evidence>
<evidence type="ECO:0008006" key="4">
    <source>
        <dbReference type="Google" id="ProtNLM"/>
    </source>
</evidence>
<evidence type="ECO:0000256" key="1">
    <source>
        <dbReference type="ARBA" id="ARBA00009820"/>
    </source>
</evidence>
<name>A0A074XXS4_AURSE</name>
<dbReference type="GeneID" id="25368541"/>
<dbReference type="OMA" id="HATWSAD"/>
<dbReference type="PANTHER" id="PTHR36842:SF1">
    <property type="entry name" value="PROTEIN TOLB"/>
    <property type="match status" value="1"/>
</dbReference>
<dbReference type="HOGENOM" id="CLU_011452_0_0_1"/>